<dbReference type="HOGENOM" id="CLU_243884_0_0_1"/>
<evidence type="ECO:0000256" key="1">
    <source>
        <dbReference type="SAM" id="MobiDB-lite"/>
    </source>
</evidence>
<feature type="compositionally biased region" description="Polar residues" evidence="1">
    <location>
        <begin position="685"/>
        <end position="696"/>
    </location>
</feature>
<keyword evidence="4" id="KW-1185">Reference proteome</keyword>
<dbReference type="EnsemblMetazoa" id="HelroT161437">
    <property type="protein sequence ID" value="HelroP161437"/>
    <property type="gene ID" value="HelroG161437"/>
</dbReference>
<protein>
    <submittedName>
        <fullName evidence="2 3">Uncharacterized protein</fullName>
    </submittedName>
</protein>
<feature type="region of interest" description="Disordered" evidence="1">
    <location>
        <begin position="201"/>
        <end position="221"/>
    </location>
</feature>
<feature type="compositionally biased region" description="Acidic residues" evidence="1">
    <location>
        <begin position="539"/>
        <end position="567"/>
    </location>
</feature>
<proteinExistence type="predicted"/>
<reference evidence="3" key="3">
    <citation type="submission" date="2015-06" db="UniProtKB">
        <authorList>
            <consortium name="EnsemblMetazoa"/>
        </authorList>
    </citation>
    <scope>IDENTIFICATION</scope>
</reference>
<dbReference type="OMA" id="HESENFH"/>
<dbReference type="PANTHER" id="PTHR33137:SF48">
    <property type="entry name" value="E3 UBIQUITIN-PROTEIN LIGASE IRF2BPL-RELATED"/>
    <property type="match status" value="1"/>
</dbReference>
<feature type="compositionally biased region" description="Basic and acidic residues" evidence="1">
    <location>
        <begin position="792"/>
        <end position="801"/>
    </location>
</feature>
<feature type="compositionally biased region" description="Basic and acidic residues" evidence="1">
    <location>
        <begin position="762"/>
        <end position="777"/>
    </location>
</feature>
<feature type="region of interest" description="Disordered" evidence="1">
    <location>
        <begin position="139"/>
        <end position="161"/>
    </location>
</feature>
<dbReference type="InterPro" id="IPR044661">
    <property type="entry name" value="MED15a/b/c-like"/>
</dbReference>
<dbReference type="CTD" id="20199171"/>
<feature type="region of interest" description="Disordered" evidence="1">
    <location>
        <begin position="260"/>
        <end position="290"/>
    </location>
</feature>
<reference evidence="2 4" key="2">
    <citation type="journal article" date="2013" name="Nature">
        <title>Insights into bilaterian evolution from three spiralian genomes.</title>
        <authorList>
            <person name="Simakov O."/>
            <person name="Marletaz F."/>
            <person name="Cho S.J."/>
            <person name="Edsinger-Gonzales E."/>
            <person name="Havlak P."/>
            <person name="Hellsten U."/>
            <person name="Kuo D.H."/>
            <person name="Larsson T."/>
            <person name="Lv J."/>
            <person name="Arendt D."/>
            <person name="Savage R."/>
            <person name="Osoegawa K."/>
            <person name="de Jong P."/>
            <person name="Grimwood J."/>
            <person name="Chapman J.A."/>
            <person name="Shapiro H."/>
            <person name="Aerts A."/>
            <person name="Otillar R.P."/>
            <person name="Terry A.Y."/>
            <person name="Boore J.L."/>
            <person name="Grigoriev I.V."/>
            <person name="Lindberg D.R."/>
            <person name="Seaver E.C."/>
            <person name="Weisblat D.A."/>
            <person name="Putnam N.H."/>
            <person name="Rokhsar D.S."/>
        </authorList>
    </citation>
    <scope>NUCLEOTIDE SEQUENCE</scope>
</reference>
<dbReference type="GO" id="GO:0031490">
    <property type="term" value="F:chromatin DNA binding"/>
    <property type="evidence" value="ECO:0007669"/>
    <property type="project" value="InterPro"/>
</dbReference>
<feature type="region of interest" description="Disordered" evidence="1">
    <location>
        <begin position="762"/>
        <end position="804"/>
    </location>
</feature>
<dbReference type="RefSeq" id="XP_009019604.1">
    <property type="nucleotide sequence ID" value="XM_009021356.1"/>
</dbReference>
<evidence type="ECO:0000313" key="3">
    <source>
        <dbReference type="EnsemblMetazoa" id="HelroP161437"/>
    </source>
</evidence>
<feature type="region of interest" description="Disordered" evidence="1">
    <location>
        <begin position="532"/>
        <end position="600"/>
    </location>
</feature>
<dbReference type="GeneID" id="20199171"/>
<dbReference type="GO" id="GO:0003713">
    <property type="term" value="F:transcription coactivator activity"/>
    <property type="evidence" value="ECO:0007669"/>
    <property type="project" value="InterPro"/>
</dbReference>
<gene>
    <name evidence="3" type="primary">20199171</name>
    <name evidence="2" type="ORF">HELRODRAFT_161437</name>
</gene>
<feature type="compositionally biased region" description="Low complexity" evidence="1">
    <location>
        <begin position="204"/>
        <end position="221"/>
    </location>
</feature>
<dbReference type="KEGG" id="hro:HELRODRAFT_161437"/>
<evidence type="ECO:0000313" key="4">
    <source>
        <dbReference type="Proteomes" id="UP000015101"/>
    </source>
</evidence>
<dbReference type="EMBL" id="KB096742">
    <property type="protein sequence ID" value="ESO02196.1"/>
    <property type="molecule type" value="Genomic_DNA"/>
</dbReference>
<dbReference type="PANTHER" id="PTHR33137">
    <property type="entry name" value="MEDIATOR OF RNA POLYMERASE II TRANSCRIPTION SUBUNIT 15A-RELATED"/>
    <property type="match status" value="1"/>
</dbReference>
<feature type="region of interest" description="Disordered" evidence="1">
    <location>
        <begin position="647"/>
        <end position="723"/>
    </location>
</feature>
<accession>T1ERH1</accession>
<feature type="compositionally biased region" description="Low complexity" evidence="1">
    <location>
        <begin position="571"/>
        <end position="580"/>
    </location>
</feature>
<feature type="region of interest" description="Disordered" evidence="1">
    <location>
        <begin position="1039"/>
        <end position="1066"/>
    </location>
</feature>
<evidence type="ECO:0000313" key="2">
    <source>
        <dbReference type="EMBL" id="ESO02196.1"/>
    </source>
</evidence>
<reference evidence="4" key="1">
    <citation type="submission" date="2012-12" db="EMBL/GenBank/DDBJ databases">
        <authorList>
            <person name="Hellsten U."/>
            <person name="Grimwood J."/>
            <person name="Chapman J.A."/>
            <person name="Shapiro H."/>
            <person name="Aerts A."/>
            <person name="Otillar R.P."/>
            <person name="Terry A.Y."/>
            <person name="Boore J.L."/>
            <person name="Simakov O."/>
            <person name="Marletaz F."/>
            <person name="Cho S.-J."/>
            <person name="Edsinger-Gonzales E."/>
            <person name="Havlak P."/>
            <person name="Kuo D.-H."/>
            <person name="Larsson T."/>
            <person name="Lv J."/>
            <person name="Arendt D."/>
            <person name="Savage R."/>
            <person name="Osoegawa K."/>
            <person name="de Jong P."/>
            <person name="Lindberg D.R."/>
            <person name="Seaver E.C."/>
            <person name="Weisblat D.A."/>
            <person name="Putnam N.H."/>
            <person name="Grigoriev I.V."/>
            <person name="Rokhsar D.S."/>
        </authorList>
    </citation>
    <scope>NUCLEOTIDE SEQUENCE</scope>
</reference>
<feature type="compositionally biased region" description="Basic and acidic residues" evidence="1">
    <location>
        <begin position="697"/>
        <end position="706"/>
    </location>
</feature>
<feature type="compositionally biased region" description="Polar residues" evidence="1">
    <location>
        <begin position="665"/>
        <end position="677"/>
    </location>
</feature>
<dbReference type="Proteomes" id="UP000015101">
    <property type="component" value="Unassembled WGS sequence"/>
</dbReference>
<name>T1ERH1_HELRO</name>
<organism evidence="3 4">
    <name type="scientific">Helobdella robusta</name>
    <name type="common">Californian leech</name>
    <dbReference type="NCBI Taxonomy" id="6412"/>
    <lineage>
        <taxon>Eukaryota</taxon>
        <taxon>Metazoa</taxon>
        <taxon>Spiralia</taxon>
        <taxon>Lophotrochozoa</taxon>
        <taxon>Annelida</taxon>
        <taxon>Clitellata</taxon>
        <taxon>Hirudinea</taxon>
        <taxon>Rhynchobdellida</taxon>
        <taxon>Glossiphoniidae</taxon>
        <taxon>Helobdella</taxon>
    </lineage>
</organism>
<feature type="compositionally biased region" description="Low complexity" evidence="1">
    <location>
        <begin position="145"/>
        <end position="161"/>
    </location>
</feature>
<feature type="region of interest" description="Disordered" evidence="1">
    <location>
        <begin position="878"/>
        <end position="900"/>
    </location>
</feature>
<dbReference type="EMBL" id="AMQM01000820">
    <property type="status" value="NOT_ANNOTATED_CDS"/>
    <property type="molecule type" value="Genomic_DNA"/>
</dbReference>
<dbReference type="InParanoid" id="T1ERH1"/>
<sequence length="1611" mass="185147">MTSAPQKVVNVCEAIDMDKLNEYYPIHQKVHKNNKLEASIQPSVDKENIKNVPNDDDFVTKKMYKSEANPKSVVKMPEGTDQINPKACLLQVPTALLQCMLKSAAINRHHHVRDSRAVATDALQEPQQKQVDCSKISKKTSFSKQQNNLQTEQQQQQPHSLLNQQQNKLHHLFELFQAQKAQQQLTTSITDQPTKQPLQLQKIRQMQQKGKQHPQQPLQQLQQLQPQQLQQQIQLQQQQMQQQQQQQQQQQLIQEQQQRRQRQQERYQSEDPEVAAAHLKQTIHPQRRRVSIESPMYIKKKQSEKVRSDGRSMLKPVALYNKQPNDQTEMILEHNKRDFDQASNHYRNISSPAETNFVQVNNCKPKNSENVKYSEMIKKKIAPFNKAPCHFVRSAIHSITPIKMNKLNNHVEGENDFEKTKRTISKFVKIKQKKNDSMEKIDREADKNLIHNRQLSAGDSNKIINTVRSEHAIKQCNASEQLLENEMKKFLTSSIKVNEKFIGAHCKTNAVLELNNSKTGMSVEEDDAMTDEMKNSEDDKADDSNDDSDEDSNDDSSGDSDDDEEDESKNKSSNSYNDNNVNERKSIKSHTSLNDSKKLENSVKMKNSLVTQFSEKTAPSVKLEVPIVSNKNERNCCQLQDMKQTITKSETSDDDNGDESSNSDADQTSGKVSPKQQRTGHRDSTVQTMKMNSSQIDEARKEDKPMESVQKSQHKMLKEVEKQQQRQLMQQQLKFNQATGYSIENQNSSKQIHTVVSRNLHENEKKDKQCHNHKELTSNDSKATIVNKKSHEKSSTKERSVTPDSTYAKLESIASTFINLDQTITSKTMDADLGDSDIEHTSKSEIKFNVTKKASKQVDSRESVENDKTSTLLTKVASSSHRTVNKSTKPSNSFSNKSGIANNSQFQIISNEKCMKPSKEIEKQMKETTSKTTIKLNFENAYEGSKLIALEQKHSNINKTSKDAGDTKVVKTKSKQLYSPASTTHSVECSRSIQEFKTKHNVIYAIPTVRYAKAHRTIESLNNVPTSIRIILSLTAGGTSSAQSSRKKNEDDSTLGTSTLTSAPSKKLNVTEEEILRKTFLLGNEHDDFRMRKKSELDKTATLHDKDNPKCSNGKSNSIQGKTIFMDEDEIKSDSKYLIEAKLAYLAQSKNQLKSSSSSYLKYFNDEVNRNFVDENLISSRCPAYNINDTYSESRSNYSYDRPYNNKSKYLGLDEEIQNKYLFKSLDERRSKVNPFLKTGHNLIPSLSDQSLNSPTDDGQYNYSNVIYRKNFQSQPFEFNKSKSVGEFQAKTEPDIYQTSSINQPYYNHESENFHSKSFPNTSIQNSLYRASPACQSYLNLSEQDQMLHQPYQQNAPSSVNRYVNNNYYQPHQLSQYNSEPQQLPINYWLQEHQYNQQQQQQQQLQAQNQQYQQLHDQPYPQLRNHQFQQQHLPQPMQSHSEFLASVELITKKGNNCTVNQYENFQKPFTIVAPHKEPLLSNNVHFKPQNSSLPKVVDSLMHSKQATNDVMNSNEVFSYLNHSAANKTRRNQSTISSYENNVRKNKNIHVVKSTQVPGNKFERFTPLTRKFVQNKMLKDCFGNNDTVTSFTIYKQKYNYQFPQEQAWYESK</sequence>